<dbReference type="EMBL" id="JBHSAT010000004">
    <property type="protein sequence ID" value="MFC3876382.1"/>
    <property type="molecule type" value="Genomic_DNA"/>
</dbReference>
<gene>
    <name evidence="2" type="ORF">ACFOSX_03980</name>
</gene>
<comment type="caution">
    <text evidence="2">The sequence shown here is derived from an EMBL/GenBank/DDBJ whole genome shotgun (WGS) entry which is preliminary data.</text>
</comment>
<feature type="transmembrane region" description="Helical" evidence="1">
    <location>
        <begin position="21"/>
        <end position="48"/>
    </location>
</feature>
<proteinExistence type="predicted"/>
<keyword evidence="1" id="KW-1133">Transmembrane helix</keyword>
<feature type="transmembrane region" description="Helical" evidence="1">
    <location>
        <begin position="100"/>
        <end position="120"/>
    </location>
</feature>
<evidence type="ECO:0000313" key="3">
    <source>
        <dbReference type="Proteomes" id="UP001595812"/>
    </source>
</evidence>
<accession>A0ABV8AEA1</accession>
<name>A0ABV8AEA1_9FLAO</name>
<reference evidence="3" key="1">
    <citation type="journal article" date="2019" name="Int. J. Syst. Evol. Microbiol.">
        <title>The Global Catalogue of Microorganisms (GCM) 10K type strain sequencing project: providing services to taxonomists for standard genome sequencing and annotation.</title>
        <authorList>
            <consortium name="The Broad Institute Genomics Platform"/>
            <consortium name="The Broad Institute Genome Sequencing Center for Infectious Disease"/>
            <person name="Wu L."/>
            <person name="Ma J."/>
        </authorList>
    </citation>
    <scope>NUCLEOTIDE SEQUENCE [LARGE SCALE GENOMIC DNA]</scope>
    <source>
        <strain evidence="3">CECT 8979</strain>
    </source>
</reference>
<dbReference type="Proteomes" id="UP001595812">
    <property type="component" value="Unassembled WGS sequence"/>
</dbReference>
<protein>
    <submittedName>
        <fullName evidence="2">Uncharacterized protein</fullName>
    </submittedName>
</protein>
<evidence type="ECO:0000313" key="2">
    <source>
        <dbReference type="EMBL" id="MFC3876382.1"/>
    </source>
</evidence>
<feature type="transmembrane region" description="Helical" evidence="1">
    <location>
        <begin position="60"/>
        <end position="79"/>
    </location>
</feature>
<keyword evidence="3" id="KW-1185">Reference proteome</keyword>
<organism evidence="2 3">
    <name type="scientific">Winogradskyella maritima</name>
    <dbReference type="NCBI Taxonomy" id="1517766"/>
    <lineage>
        <taxon>Bacteria</taxon>
        <taxon>Pseudomonadati</taxon>
        <taxon>Bacteroidota</taxon>
        <taxon>Flavobacteriia</taxon>
        <taxon>Flavobacteriales</taxon>
        <taxon>Flavobacteriaceae</taxon>
        <taxon>Winogradskyella</taxon>
    </lineage>
</organism>
<dbReference type="RefSeq" id="WP_386097246.1">
    <property type="nucleotide sequence ID" value="NZ_JBHSAT010000004.1"/>
</dbReference>
<keyword evidence="1" id="KW-0812">Transmembrane</keyword>
<sequence length="121" mass="14269">MFTDHYYISFFNRFKKRYKRSAILFTQIYITLLELSMFTLLLTFFTAFSNQMRLDVISKSSVWVIILVVAGLIWFKNWMKFTGKKRNVLNAKSKLKPIPFWQLIVVPLVSFGLGLLFLQAA</sequence>
<evidence type="ECO:0000256" key="1">
    <source>
        <dbReference type="SAM" id="Phobius"/>
    </source>
</evidence>
<keyword evidence="1" id="KW-0472">Membrane</keyword>